<keyword evidence="14" id="KW-1185">Reference proteome</keyword>
<gene>
    <name evidence="13" type="ORF">ACFSQ0_01190</name>
</gene>
<keyword evidence="8 10" id="KW-0472">Membrane</keyword>
<evidence type="ECO:0000256" key="2">
    <source>
        <dbReference type="ARBA" id="ARBA00022448"/>
    </source>
</evidence>
<feature type="signal peptide" evidence="11">
    <location>
        <begin position="1"/>
        <end position="19"/>
    </location>
</feature>
<comment type="caution">
    <text evidence="13">The sequence shown here is derived from an EMBL/GenBank/DDBJ whole genome shotgun (WGS) entry which is preliminary data.</text>
</comment>
<organism evidence="13 14">
    <name type="scientific">Mesonia sediminis</name>
    <dbReference type="NCBI Taxonomy" id="1703946"/>
    <lineage>
        <taxon>Bacteria</taxon>
        <taxon>Pseudomonadati</taxon>
        <taxon>Bacteroidota</taxon>
        <taxon>Flavobacteriia</taxon>
        <taxon>Flavobacteriales</taxon>
        <taxon>Flavobacteriaceae</taxon>
        <taxon>Mesonia</taxon>
    </lineage>
</organism>
<evidence type="ECO:0000256" key="11">
    <source>
        <dbReference type="SAM" id="SignalP"/>
    </source>
</evidence>
<evidence type="ECO:0000256" key="6">
    <source>
        <dbReference type="ARBA" id="ARBA00023065"/>
    </source>
</evidence>
<dbReference type="Pfam" id="PF13505">
    <property type="entry name" value="OMP_b-brl"/>
    <property type="match status" value="1"/>
</dbReference>
<proteinExistence type="predicted"/>
<evidence type="ECO:0000256" key="10">
    <source>
        <dbReference type="PROSITE-ProRule" id="PRU00473"/>
    </source>
</evidence>
<dbReference type="InterPro" id="IPR036737">
    <property type="entry name" value="OmpA-like_sf"/>
</dbReference>
<evidence type="ECO:0000313" key="14">
    <source>
        <dbReference type="Proteomes" id="UP001597357"/>
    </source>
</evidence>
<evidence type="ECO:0000256" key="8">
    <source>
        <dbReference type="ARBA" id="ARBA00023136"/>
    </source>
</evidence>
<keyword evidence="3" id="KW-1134">Transmembrane beta strand</keyword>
<keyword evidence="2" id="KW-0813">Transport</keyword>
<dbReference type="InterPro" id="IPR050330">
    <property type="entry name" value="Bact_OuterMem_StrucFunc"/>
</dbReference>
<dbReference type="Gene3D" id="3.30.1330.60">
    <property type="entry name" value="OmpA-like domain"/>
    <property type="match status" value="1"/>
</dbReference>
<comment type="subcellular location">
    <subcellularLocation>
        <location evidence="1">Cell outer membrane</location>
        <topology evidence="1">Multi-pass membrane protein</topology>
    </subcellularLocation>
</comment>
<protein>
    <submittedName>
        <fullName evidence="13">OmpA family protein</fullName>
    </submittedName>
</protein>
<reference evidence="14" key="1">
    <citation type="journal article" date="2019" name="Int. J. Syst. Evol. Microbiol.">
        <title>The Global Catalogue of Microorganisms (GCM) 10K type strain sequencing project: providing services to taxonomists for standard genome sequencing and annotation.</title>
        <authorList>
            <consortium name="The Broad Institute Genomics Platform"/>
            <consortium name="The Broad Institute Genome Sequencing Center for Infectious Disease"/>
            <person name="Wu L."/>
            <person name="Ma J."/>
        </authorList>
    </citation>
    <scope>NUCLEOTIDE SEQUENCE [LARGE SCALE GENOMIC DNA]</scope>
    <source>
        <strain evidence="14">KCTC 42255</strain>
    </source>
</reference>
<dbReference type="CDD" id="cd07185">
    <property type="entry name" value="OmpA_C-like"/>
    <property type="match status" value="1"/>
</dbReference>
<dbReference type="PANTHER" id="PTHR30329:SF21">
    <property type="entry name" value="LIPOPROTEIN YIAD-RELATED"/>
    <property type="match status" value="1"/>
</dbReference>
<sequence length="429" mass="47541">MKKITLLFALALLGTQAQAQETKDQDYNHWSIEAGFGMTEPGRGFENDNAGADYNSSFTNSLGGELAVRYMINDKFGLKLGGHYSKISEDDESLAFETTYSRATLEAVANLGSVLGFREWTNGFNLLFHAGGGVAFYQFGDDAIYADENDSSPVFMAGITPQIRLSDRVALYADVTYAGHLGQSYTWEGNQQMNTIRSFESEALTAAIGIQVYLGKHSKHADWVDIINQKELTQELDSIQNRLSKIEDDMLDSDMDGVPNYLDREPNTTNGVAVDSNGRAVDTNNNGIPDELEASLEKRYMTKEKAEAMNAGSGTIKSLINDGYVNVYFEFNSTNPEVYSYEAINYLITYMRQNPSAKASLTGYADEIGNPQYNLDLSKRRAKKVYDILVASGISEDRLSHDGEGIDDSVDKSSSEARQLVRRVTFKLH</sequence>
<dbReference type="SUPFAM" id="SSF56925">
    <property type="entry name" value="OMPA-like"/>
    <property type="match status" value="1"/>
</dbReference>
<dbReference type="InterPro" id="IPR006665">
    <property type="entry name" value="OmpA-like"/>
</dbReference>
<evidence type="ECO:0000313" key="13">
    <source>
        <dbReference type="EMBL" id="MFD2696599.1"/>
    </source>
</evidence>
<keyword evidence="6" id="KW-0406">Ion transport</keyword>
<dbReference type="PRINTS" id="PR01021">
    <property type="entry name" value="OMPADOMAIN"/>
</dbReference>
<dbReference type="SUPFAM" id="SSF103088">
    <property type="entry name" value="OmpA-like"/>
    <property type="match status" value="1"/>
</dbReference>
<dbReference type="InterPro" id="IPR027385">
    <property type="entry name" value="Beta-barrel_OMP"/>
</dbReference>
<dbReference type="Gene3D" id="4.10.1080.10">
    <property type="entry name" value="TSP type-3 repeat"/>
    <property type="match status" value="1"/>
</dbReference>
<dbReference type="RefSeq" id="WP_379042994.1">
    <property type="nucleotide sequence ID" value="NZ_JBHULZ010000006.1"/>
</dbReference>
<dbReference type="Pfam" id="PF00691">
    <property type="entry name" value="OmpA"/>
    <property type="match status" value="1"/>
</dbReference>
<dbReference type="InterPro" id="IPR011250">
    <property type="entry name" value="OMP/PagP_B-barrel"/>
</dbReference>
<keyword evidence="5 11" id="KW-0732">Signal</keyword>
<accession>A0ABW5SBT2</accession>
<feature type="chain" id="PRO_5045812285" evidence="11">
    <location>
        <begin position="20"/>
        <end position="429"/>
    </location>
</feature>
<evidence type="ECO:0000256" key="3">
    <source>
        <dbReference type="ARBA" id="ARBA00022452"/>
    </source>
</evidence>
<dbReference type="SUPFAM" id="SSF103647">
    <property type="entry name" value="TSP type-3 repeat"/>
    <property type="match status" value="1"/>
</dbReference>
<evidence type="ECO:0000259" key="12">
    <source>
        <dbReference type="PROSITE" id="PS51123"/>
    </source>
</evidence>
<keyword evidence="4" id="KW-0812">Transmembrane</keyword>
<evidence type="ECO:0000256" key="7">
    <source>
        <dbReference type="ARBA" id="ARBA00023114"/>
    </source>
</evidence>
<dbReference type="InterPro" id="IPR028974">
    <property type="entry name" value="TSP_type-3_rpt"/>
</dbReference>
<dbReference type="Proteomes" id="UP001597357">
    <property type="component" value="Unassembled WGS sequence"/>
</dbReference>
<dbReference type="InterPro" id="IPR006664">
    <property type="entry name" value="OMP_bac"/>
</dbReference>
<evidence type="ECO:0000256" key="4">
    <source>
        <dbReference type="ARBA" id="ARBA00022692"/>
    </source>
</evidence>
<dbReference type="PROSITE" id="PS51123">
    <property type="entry name" value="OMPA_2"/>
    <property type="match status" value="1"/>
</dbReference>
<keyword evidence="7" id="KW-0626">Porin</keyword>
<keyword evidence="9" id="KW-0998">Cell outer membrane</keyword>
<dbReference type="PANTHER" id="PTHR30329">
    <property type="entry name" value="STATOR ELEMENT OF FLAGELLAR MOTOR COMPLEX"/>
    <property type="match status" value="1"/>
</dbReference>
<evidence type="ECO:0000256" key="1">
    <source>
        <dbReference type="ARBA" id="ARBA00004571"/>
    </source>
</evidence>
<evidence type="ECO:0000256" key="9">
    <source>
        <dbReference type="ARBA" id="ARBA00023237"/>
    </source>
</evidence>
<feature type="domain" description="OmpA-like" evidence="12">
    <location>
        <begin position="316"/>
        <end position="429"/>
    </location>
</feature>
<dbReference type="EMBL" id="JBHULZ010000006">
    <property type="protein sequence ID" value="MFD2696599.1"/>
    <property type="molecule type" value="Genomic_DNA"/>
</dbReference>
<dbReference type="Gene3D" id="2.40.160.20">
    <property type="match status" value="1"/>
</dbReference>
<evidence type="ECO:0000256" key="5">
    <source>
        <dbReference type="ARBA" id="ARBA00022729"/>
    </source>
</evidence>
<name>A0ABW5SBT2_9FLAO</name>